<protein>
    <recommendedName>
        <fullName evidence="17">O-methylsterigmatocystin oxidoreductase</fullName>
    </recommendedName>
</protein>
<dbReference type="Gene3D" id="1.10.630.10">
    <property type="entry name" value="Cytochrome P450"/>
    <property type="match status" value="1"/>
</dbReference>
<evidence type="ECO:0000256" key="11">
    <source>
        <dbReference type="ARBA" id="ARBA00023033"/>
    </source>
</evidence>
<keyword evidence="16" id="KW-1185">Reference proteome</keyword>
<dbReference type="PRINTS" id="PR00463">
    <property type="entry name" value="EP450I"/>
</dbReference>
<dbReference type="InterPro" id="IPR001128">
    <property type="entry name" value="Cyt_P450"/>
</dbReference>
<evidence type="ECO:0000256" key="14">
    <source>
        <dbReference type="RuleBase" id="RU000461"/>
    </source>
</evidence>
<dbReference type="GO" id="GO:0004497">
    <property type="term" value="F:monooxygenase activity"/>
    <property type="evidence" value="ECO:0007669"/>
    <property type="project" value="UniProtKB-KW"/>
</dbReference>
<evidence type="ECO:0000256" key="4">
    <source>
        <dbReference type="ARBA" id="ARBA00010617"/>
    </source>
</evidence>
<comment type="caution">
    <text evidence="15">The sequence shown here is derived from an EMBL/GenBank/DDBJ whole genome shotgun (WGS) entry which is preliminary data.</text>
</comment>
<dbReference type="GO" id="GO:0005506">
    <property type="term" value="F:iron ion binding"/>
    <property type="evidence" value="ECO:0007669"/>
    <property type="project" value="InterPro"/>
</dbReference>
<dbReference type="InterPro" id="IPR036396">
    <property type="entry name" value="Cyt_P450_sf"/>
</dbReference>
<dbReference type="PANTHER" id="PTHR46300">
    <property type="entry name" value="P450, PUTATIVE (EUROFUNG)-RELATED-RELATED"/>
    <property type="match status" value="1"/>
</dbReference>
<name>A0AAD5UQ95_9APHY</name>
<evidence type="ECO:0000256" key="8">
    <source>
        <dbReference type="ARBA" id="ARBA00022989"/>
    </source>
</evidence>
<dbReference type="InterPro" id="IPR050364">
    <property type="entry name" value="Cytochrome_P450_fung"/>
</dbReference>
<dbReference type="GO" id="GO:0020037">
    <property type="term" value="F:heme binding"/>
    <property type="evidence" value="ECO:0007669"/>
    <property type="project" value="InterPro"/>
</dbReference>
<keyword evidence="10 13" id="KW-0408">Iron</keyword>
<gene>
    <name evidence="15" type="ORF">NLI96_g12357</name>
</gene>
<dbReference type="GO" id="GO:0016705">
    <property type="term" value="F:oxidoreductase activity, acting on paired donors, with incorporation or reduction of molecular oxygen"/>
    <property type="evidence" value="ECO:0007669"/>
    <property type="project" value="InterPro"/>
</dbReference>
<comment type="cofactor">
    <cofactor evidence="1 13">
        <name>heme</name>
        <dbReference type="ChEBI" id="CHEBI:30413"/>
    </cofactor>
</comment>
<keyword evidence="6" id="KW-0812">Transmembrane</keyword>
<dbReference type="InterPro" id="IPR002401">
    <property type="entry name" value="Cyt_P450_E_grp-I"/>
</dbReference>
<evidence type="ECO:0000256" key="5">
    <source>
        <dbReference type="ARBA" id="ARBA00022617"/>
    </source>
</evidence>
<keyword evidence="8" id="KW-1133">Transmembrane helix</keyword>
<evidence type="ECO:0000256" key="10">
    <source>
        <dbReference type="ARBA" id="ARBA00023004"/>
    </source>
</evidence>
<evidence type="ECO:0000256" key="12">
    <source>
        <dbReference type="ARBA" id="ARBA00023136"/>
    </source>
</evidence>
<evidence type="ECO:0000313" key="16">
    <source>
        <dbReference type="Proteomes" id="UP001212997"/>
    </source>
</evidence>
<dbReference type="GO" id="GO:0016020">
    <property type="term" value="C:membrane"/>
    <property type="evidence" value="ECO:0007669"/>
    <property type="project" value="UniProtKB-SubCell"/>
</dbReference>
<evidence type="ECO:0000256" key="1">
    <source>
        <dbReference type="ARBA" id="ARBA00001971"/>
    </source>
</evidence>
<reference evidence="15" key="1">
    <citation type="submission" date="2022-07" db="EMBL/GenBank/DDBJ databases">
        <title>Genome Sequence of Physisporinus lineatus.</title>
        <authorList>
            <person name="Buettner E."/>
        </authorList>
    </citation>
    <scope>NUCLEOTIDE SEQUENCE</scope>
    <source>
        <strain evidence="15">VT162</strain>
    </source>
</reference>
<sequence length="249" mass="27961">MKTGDAPLSFVSLHLEELIREKKDNPKELHLLKWAALQLYGAGAETTCGSLEVFFLAMVLHPEAQHKAHQELDTVLGHGQLPTFGDRDSLPFLECLVQEVLRWHPAAPSAALHRLMQDDVYNGMFIPKGSVVIPNIGYMMRDEKVYHEADVFKPERFLAKPDGSGEPLPRATFGFGRRICPGRHLAVSELWIAIASILAVFDILPVQDDQGNDVLPKEEFHHGLTSHPKPFQCRIRPRSHKTREAVGKI</sequence>
<evidence type="ECO:0000256" key="13">
    <source>
        <dbReference type="PIRSR" id="PIRSR602401-1"/>
    </source>
</evidence>
<keyword evidence="5 13" id="KW-0349">Heme</keyword>
<dbReference type="EMBL" id="JANAWD010001016">
    <property type="protein sequence ID" value="KAJ3474624.1"/>
    <property type="molecule type" value="Genomic_DNA"/>
</dbReference>
<proteinExistence type="inferred from homology"/>
<evidence type="ECO:0008006" key="17">
    <source>
        <dbReference type="Google" id="ProtNLM"/>
    </source>
</evidence>
<evidence type="ECO:0000256" key="2">
    <source>
        <dbReference type="ARBA" id="ARBA00004167"/>
    </source>
</evidence>
<feature type="binding site" description="axial binding residue" evidence="13">
    <location>
        <position position="180"/>
    </location>
    <ligand>
        <name>heme</name>
        <dbReference type="ChEBI" id="CHEBI:30413"/>
    </ligand>
    <ligandPart>
        <name>Fe</name>
        <dbReference type="ChEBI" id="CHEBI:18248"/>
    </ligandPart>
</feature>
<dbReference type="Proteomes" id="UP001212997">
    <property type="component" value="Unassembled WGS sequence"/>
</dbReference>
<keyword evidence="11 14" id="KW-0503">Monooxygenase</keyword>
<evidence type="ECO:0000256" key="3">
    <source>
        <dbReference type="ARBA" id="ARBA00005179"/>
    </source>
</evidence>
<dbReference type="SUPFAM" id="SSF48264">
    <property type="entry name" value="Cytochrome P450"/>
    <property type="match status" value="1"/>
</dbReference>
<organism evidence="15 16">
    <name type="scientific">Meripilus lineatus</name>
    <dbReference type="NCBI Taxonomy" id="2056292"/>
    <lineage>
        <taxon>Eukaryota</taxon>
        <taxon>Fungi</taxon>
        <taxon>Dikarya</taxon>
        <taxon>Basidiomycota</taxon>
        <taxon>Agaricomycotina</taxon>
        <taxon>Agaricomycetes</taxon>
        <taxon>Polyporales</taxon>
        <taxon>Meripilaceae</taxon>
        <taxon>Meripilus</taxon>
    </lineage>
</organism>
<evidence type="ECO:0000313" key="15">
    <source>
        <dbReference type="EMBL" id="KAJ3474624.1"/>
    </source>
</evidence>
<evidence type="ECO:0000256" key="7">
    <source>
        <dbReference type="ARBA" id="ARBA00022723"/>
    </source>
</evidence>
<comment type="subcellular location">
    <subcellularLocation>
        <location evidence="2">Membrane</location>
        <topology evidence="2">Single-pass membrane protein</topology>
    </subcellularLocation>
</comment>
<keyword evidence="7 13" id="KW-0479">Metal-binding</keyword>
<dbReference type="Pfam" id="PF00067">
    <property type="entry name" value="p450"/>
    <property type="match status" value="1"/>
</dbReference>
<dbReference type="InterPro" id="IPR017972">
    <property type="entry name" value="Cyt_P450_CS"/>
</dbReference>
<evidence type="ECO:0000256" key="9">
    <source>
        <dbReference type="ARBA" id="ARBA00023002"/>
    </source>
</evidence>
<accession>A0AAD5UQ95</accession>
<dbReference type="AlphaFoldDB" id="A0AAD5UQ95"/>
<comment type="pathway">
    <text evidence="3">Secondary metabolite biosynthesis.</text>
</comment>
<dbReference type="PROSITE" id="PS00086">
    <property type="entry name" value="CYTOCHROME_P450"/>
    <property type="match status" value="1"/>
</dbReference>
<keyword evidence="9 14" id="KW-0560">Oxidoreductase</keyword>
<comment type="similarity">
    <text evidence="4 14">Belongs to the cytochrome P450 family.</text>
</comment>
<dbReference type="PANTHER" id="PTHR46300:SF7">
    <property type="entry name" value="P450, PUTATIVE (EUROFUNG)-RELATED"/>
    <property type="match status" value="1"/>
</dbReference>
<evidence type="ECO:0000256" key="6">
    <source>
        <dbReference type="ARBA" id="ARBA00022692"/>
    </source>
</evidence>
<keyword evidence="12" id="KW-0472">Membrane</keyword>
<dbReference type="PRINTS" id="PR00385">
    <property type="entry name" value="P450"/>
</dbReference>